<dbReference type="AlphaFoldDB" id="A0A9P4NHR6"/>
<dbReference type="Gene3D" id="3.30.710.10">
    <property type="entry name" value="Potassium Channel Kv1.1, Chain A"/>
    <property type="match status" value="1"/>
</dbReference>
<proteinExistence type="predicted"/>
<evidence type="ECO:0000313" key="3">
    <source>
        <dbReference type="Proteomes" id="UP000800235"/>
    </source>
</evidence>
<evidence type="ECO:0000259" key="1">
    <source>
        <dbReference type="PROSITE" id="PS50097"/>
    </source>
</evidence>
<dbReference type="PROSITE" id="PS50097">
    <property type="entry name" value="BTB"/>
    <property type="match status" value="1"/>
</dbReference>
<reference evidence="2" key="1">
    <citation type="journal article" date="2020" name="Stud. Mycol.">
        <title>101 Dothideomycetes genomes: a test case for predicting lifestyles and emergence of pathogens.</title>
        <authorList>
            <person name="Haridas S."/>
            <person name="Albert R."/>
            <person name="Binder M."/>
            <person name="Bloem J."/>
            <person name="Labutti K."/>
            <person name="Salamov A."/>
            <person name="Andreopoulos B."/>
            <person name="Baker S."/>
            <person name="Barry K."/>
            <person name="Bills G."/>
            <person name="Bluhm B."/>
            <person name="Cannon C."/>
            <person name="Castanera R."/>
            <person name="Culley D."/>
            <person name="Daum C."/>
            <person name="Ezra D."/>
            <person name="Gonzalez J."/>
            <person name="Henrissat B."/>
            <person name="Kuo A."/>
            <person name="Liang C."/>
            <person name="Lipzen A."/>
            <person name="Lutzoni F."/>
            <person name="Magnuson J."/>
            <person name="Mondo S."/>
            <person name="Nolan M."/>
            <person name="Ohm R."/>
            <person name="Pangilinan J."/>
            <person name="Park H.-J."/>
            <person name="Ramirez L."/>
            <person name="Alfaro M."/>
            <person name="Sun H."/>
            <person name="Tritt A."/>
            <person name="Yoshinaga Y."/>
            <person name="Zwiers L.-H."/>
            <person name="Turgeon B."/>
            <person name="Goodwin S."/>
            <person name="Spatafora J."/>
            <person name="Crous P."/>
            <person name="Grigoriev I."/>
        </authorList>
    </citation>
    <scope>NUCLEOTIDE SEQUENCE</scope>
    <source>
        <strain evidence="2">CBS 130266</strain>
    </source>
</reference>
<evidence type="ECO:0000313" key="2">
    <source>
        <dbReference type="EMBL" id="KAF2422099.1"/>
    </source>
</evidence>
<dbReference type="SMART" id="SM00225">
    <property type="entry name" value="BTB"/>
    <property type="match status" value="1"/>
</dbReference>
<keyword evidence="3" id="KW-1185">Reference proteome</keyword>
<gene>
    <name evidence="2" type="ORF">EJ08DRAFT_665003</name>
</gene>
<name>A0A9P4NHR6_9PEZI</name>
<dbReference type="SUPFAM" id="SSF54695">
    <property type="entry name" value="POZ domain"/>
    <property type="match status" value="1"/>
</dbReference>
<sequence length="243" mass="27189">MESDSEHMKDLVAGLTEFLASEEHCDLIIACPDGTKLPVHKVIMCARSKFFAKACKKDTFKPCQEANEGIISVQTGSQYTRALVQYCYTTNYNDNDDVFFHAHVYAAADYYQIQTLKNLAKDKFTSAFKPGLSHLAQTIAYIYNSTPDEDSGLRDAVTSLLSKNKVMLFSLFKDPGFLQVMHGSDSLEKIFGGIWDELDILRTTWTSWSQYECLNCKILWAEERTSEGDNCSSCGVKGGSGPF</sequence>
<comment type="caution">
    <text evidence="2">The sequence shown here is derived from an EMBL/GenBank/DDBJ whole genome shotgun (WGS) entry which is preliminary data.</text>
</comment>
<dbReference type="OrthoDB" id="6359816at2759"/>
<dbReference type="InterPro" id="IPR000210">
    <property type="entry name" value="BTB/POZ_dom"/>
</dbReference>
<organism evidence="2 3">
    <name type="scientific">Tothia fuscella</name>
    <dbReference type="NCBI Taxonomy" id="1048955"/>
    <lineage>
        <taxon>Eukaryota</taxon>
        <taxon>Fungi</taxon>
        <taxon>Dikarya</taxon>
        <taxon>Ascomycota</taxon>
        <taxon>Pezizomycotina</taxon>
        <taxon>Dothideomycetes</taxon>
        <taxon>Pleosporomycetidae</taxon>
        <taxon>Venturiales</taxon>
        <taxon>Cylindrosympodiaceae</taxon>
        <taxon>Tothia</taxon>
    </lineage>
</organism>
<dbReference type="EMBL" id="MU007094">
    <property type="protein sequence ID" value="KAF2422099.1"/>
    <property type="molecule type" value="Genomic_DNA"/>
</dbReference>
<accession>A0A9P4NHR6</accession>
<dbReference type="PANTHER" id="PTHR47843">
    <property type="entry name" value="BTB DOMAIN-CONTAINING PROTEIN-RELATED"/>
    <property type="match status" value="1"/>
</dbReference>
<feature type="domain" description="BTB" evidence="1">
    <location>
        <begin position="25"/>
        <end position="96"/>
    </location>
</feature>
<dbReference type="PANTHER" id="PTHR47843:SF5">
    <property type="entry name" value="BTB_POZ DOMAIN PROTEIN"/>
    <property type="match status" value="1"/>
</dbReference>
<protein>
    <recommendedName>
        <fullName evidence="1">BTB domain-containing protein</fullName>
    </recommendedName>
</protein>
<dbReference type="Pfam" id="PF00651">
    <property type="entry name" value="BTB"/>
    <property type="match status" value="1"/>
</dbReference>
<dbReference type="CDD" id="cd18186">
    <property type="entry name" value="BTB_POZ_ZBTB_KLHL-like"/>
    <property type="match status" value="1"/>
</dbReference>
<dbReference type="InterPro" id="IPR011333">
    <property type="entry name" value="SKP1/BTB/POZ_sf"/>
</dbReference>
<dbReference type="Proteomes" id="UP000800235">
    <property type="component" value="Unassembled WGS sequence"/>
</dbReference>